<dbReference type="InterPro" id="IPR012677">
    <property type="entry name" value="Nucleotide-bd_a/b_plait_sf"/>
</dbReference>
<dbReference type="GeneID" id="90070943"/>
<dbReference type="RefSeq" id="XP_064849964.1">
    <property type="nucleotide sequence ID" value="XM_064993892.1"/>
</dbReference>
<dbReference type="InterPro" id="IPR035979">
    <property type="entry name" value="RBD_domain_sf"/>
</dbReference>
<dbReference type="PANTHER" id="PTHR23236:SF12">
    <property type="entry name" value="EUKARYOTIC INITIATION FACTOR 4B-RELATED"/>
    <property type="match status" value="1"/>
</dbReference>
<evidence type="ECO:0000259" key="5">
    <source>
        <dbReference type="PROSITE" id="PS50102"/>
    </source>
</evidence>
<dbReference type="InterPro" id="IPR000504">
    <property type="entry name" value="RRM_dom"/>
</dbReference>
<dbReference type="SMART" id="SM00360">
    <property type="entry name" value="RRM"/>
    <property type="match status" value="1"/>
</dbReference>
<evidence type="ECO:0000256" key="1">
    <source>
        <dbReference type="ARBA" id="ARBA00022884"/>
    </source>
</evidence>
<evidence type="ECO:0000313" key="7">
    <source>
        <dbReference type="Proteomes" id="UP001360560"/>
    </source>
</evidence>
<comment type="caution">
    <text evidence="6">The sequence shown here is derived from an EMBL/GenBank/DDBJ whole genome shotgun (WGS) entry which is preliminary data.</text>
</comment>
<organism evidence="6 7">
    <name type="scientific">Saccharomycopsis crataegensis</name>
    <dbReference type="NCBI Taxonomy" id="43959"/>
    <lineage>
        <taxon>Eukaryota</taxon>
        <taxon>Fungi</taxon>
        <taxon>Dikarya</taxon>
        <taxon>Ascomycota</taxon>
        <taxon>Saccharomycotina</taxon>
        <taxon>Saccharomycetes</taxon>
        <taxon>Saccharomycopsidaceae</taxon>
        <taxon>Saccharomycopsis</taxon>
    </lineage>
</organism>
<proteinExistence type="predicted"/>
<dbReference type="Pfam" id="PF00076">
    <property type="entry name" value="RRM_1"/>
    <property type="match status" value="1"/>
</dbReference>
<dbReference type="EMBL" id="BTFZ01000001">
    <property type="protein sequence ID" value="GMM32964.1"/>
    <property type="molecule type" value="Genomic_DNA"/>
</dbReference>
<dbReference type="PROSITE" id="PS50102">
    <property type="entry name" value="RRM"/>
    <property type="match status" value="1"/>
</dbReference>
<gene>
    <name evidence="6" type="ORF">DASC09_002890</name>
</gene>
<accession>A0AAV5QE13</accession>
<feature type="compositionally biased region" description="Gly residues" evidence="4">
    <location>
        <begin position="191"/>
        <end position="204"/>
    </location>
</feature>
<keyword evidence="1 2" id="KW-0694">RNA-binding</keyword>
<protein>
    <recommendedName>
        <fullName evidence="5">RRM domain-containing protein</fullName>
    </recommendedName>
</protein>
<feature type="domain" description="RRM" evidence="5">
    <location>
        <begin position="90"/>
        <end position="169"/>
    </location>
</feature>
<dbReference type="AlphaFoldDB" id="A0AAV5QE13"/>
<dbReference type="Proteomes" id="UP001360560">
    <property type="component" value="Unassembled WGS sequence"/>
</dbReference>
<feature type="region of interest" description="Disordered" evidence="4">
    <location>
        <begin position="171"/>
        <end position="204"/>
    </location>
</feature>
<evidence type="ECO:0000256" key="3">
    <source>
        <dbReference type="SAM" id="Coils"/>
    </source>
</evidence>
<keyword evidence="3" id="KW-0175">Coiled coil</keyword>
<sequence>MSEEQQHIIPDNVSESGLSVHAPAPAAGSLNSFSAAAATTTLSTEDQELERMKSQIEAMEKESAKLVEMQSQLEKNSLVSQEDKADIDARSVYVGNVDYGATPEELKQHFQASGASPINRVTILLDKISGHPKGFAYIEFSDPTLVNEGLKLNESIFRSRQLKVTRKRTNIPGLNRGRGRGRGRGFRGRGFRGGYRGRGGFNPY</sequence>
<evidence type="ECO:0000256" key="2">
    <source>
        <dbReference type="PROSITE-ProRule" id="PRU00176"/>
    </source>
</evidence>
<dbReference type="PANTHER" id="PTHR23236">
    <property type="entry name" value="EUKARYOTIC TRANSLATION INITIATION FACTOR 4B/4H"/>
    <property type="match status" value="1"/>
</dbReference>
<evidence type="ECO:0000256" key="4">
    <source>
        <dbReference type="SAM" id="MobiDB-lite"/>
    </source>
</evidence>
<feature type="region of interest" description="Disordered" evidence="4">
    <location>
        <begin position="1"/>
        <end position="26"/>
    </location>
</feature>
<dbReference type="Gene3D" id="3.30.70.330">
    <property type="match status" value="1"/>
</dbReference>
<dbReference type="GO" id="GO:0008143">
    <property type="term" value="F:poly(A) binding"/>
    <property type="evidence" value="ECO:0007669"/>
    <property type="project" value="TreeGrafter"/>
</dbReference>
<name>A0AAV5QE13_9ASCO</name>
<reference evidence="6 7" key="1">
    <citation type="journal article" date="2023" name="Elife">
        <title>Identification of key yeast species and microbe-microbe interactions impacting larval growth of Drosophila in the wild.</title>
        <authorList>
            <person name="Mure A."/>
            <person name="Sugiura Y."/>
            <person name="Maeda R."/>
            <person name="Honda K."/>
            <person name="Sakurai N."/>
            <person name="Takahashi Y."/>
            <person name="Watada M."/>
            <person name="Katoh T."/>
            <person name="Gotoh A."/>
            <person name="Gotoh Y."/>
            <person name="Taniguchi I."/>
            <person name="Nakamura K."/>
            <person name="Hayashi T."/>
            <person name="Katayama T."/>
            <person name="Uemura T."/>
            <person name="Hattori Y."/>
        </authorList>
    </citation>
    <scope>NUCLEOTIDE SEQUENCE [LARGE SCALE GENOMIC DNA]</scope>
    <source>
        <strain evidence="6 7">SC-9</strain>
    </source>
</reference>
<feature type="coiled-coil region" evidence="3">
    <location>
        <begin position="42"/>
        <end position="76"/>
    </location>
</feature>
<keyword evidence="7" id="KW-1185">Reference proteome</keyword>
<evidence type="ECO:0000313" key="6">
    <source>
        <dbReference type="EMBL" id="GMM32964.1"/>
    </source>
</evidence>
<feature type="compositionally biased region" description="Basic residues" evidence="4">
    <location>
        <begin position="177"/>
        <end position="190"/>
    </location>
</feature>
<dbReference type="GO" id="GO:0005737">
    <property type="term" value="C:cytoplasm"/>
    <property type="evidence" value="ECO:0007669"/>
    <property type="project" value="TreeGrafter"/>
</dbReference>
<dbReference type="CDD" id="cd12306">
    <property type="entry name" value="RRM_II_PABPs"/>
    <property type="match status" value="1"/>
</dbReference>
<dbReference type="SUPFAM" id="SSF54928">
    <property type="entry name" value="RNA-binding domain, RBD"/>
    <property type="match status" value="1"/>
</dbReference>